<reference evidence="1" key="1">
    <citation type="submission" date="2020-08" db="EMBL/GenBank/DDBJ databases">
        <title>Ramlibacter sp. GTP1 16S ribosomal RNA gene genome sequencing and assembly.</title>
        <authorList>
            <person name="Kang M."/>
        </authorList>
    </citation>
    <scope>NUCLEOTIDE SEQUENCE</scope>
    <source>
        <strain evidence="1">GTP1</strain>
    </source>
</reference>
<protein>
    <recommendedName>
        <fullName evidence="3">PilN family type IVB pilus formation outer membrane protein</fullName>
    </recommendedName>
</protein>
<keyword evidence="2" id="KW-1185">Reference proteome</keyword>
<dbReference type="RefSeq" id="WP_187084120.1">
    <property type="nucleotide sequence ID" value="NZ_JACORU010000011.1"/>
</dbReference>
<proteinExistence type="predicted"/>
<dbReference type="AlphaFoldDB" id="A0A923MDU4"/>
<evidence type="ECO:0000313" key="2">
    <source>
        <dbReference type="Proteomes" id="UP000596827"/>
    </source>
</evidence>
<evidence type="ECO:0008006" key="3">
    <source>
        <dbReference type="Google" id="ProtNLM"/>
    </source>
</evidence>
<name>A0A923MDU4_9BURK</name>
<dbReference type="EMBL" id="JACORU010000011">
    <property type="protein sequence ID" value="MBC5767638.1"/>
    <property type="molecule type" value="Genomic_DNA"/>
</dbReference>
<dbReference type="Proteomes" id="UP000596827">
    <property type="component" value="Unassembled WGS sequence"/>
</dbReference>
<organism evidence="1 2">
    <name type="scientific">Ramlibacter albus</name>
    <dbReference type="NCBI Taxonomy" id="2079448"/>
    <lineage>
        <taxon>Bacteria</taxon>
        <taxon>Pseudomonadati</taxon>
        <taxon>Pseudomonadota</taxon>
        <taxon>Betaproteobacteria</taxon>
        <taxon>Burkholderiales</taxon>
        <taxon>Comamonadaceae</taxon>
        <taxon>Ramlibacter</taxon>
    </lineage>
</organism>
<evidence type="ECO:0000313" key="1">
    <source>
        <dbReference type="EMBL" id="MBC5767638.1"/>
    </source>
</evidence>
<gene>
    <name evidence="1" type="ORF">H8R02_24445</name>
</gene>
<accession>A0A923MDU4</accession>
<comment type="caution">
    <text evidence="1">The sequence shown here is derived from an EMBL/GenBank/DDBJ whole genome shotgun (WGS) entry which is preliminary data.</text>
</comment>
<sequence>MNHSILDTLRSWARLPAALILITLVSGCAVVQAEKKTEDLVKVGTVRTTATQEQHAQRAADEVPLFQRMPGLWVSDRIVPRNAAQTLPPVFDQPFAYRSIDPTPLGLFAADLQRATGTPVKLLGDSASRSVMLDFVGTGRQAMESLPSRYGVTWEFTDGAIVIMQSVTKIFRIERSGVDVGGMAGNRKDPWIELEANIKAIAPNARTSISRNNNTITVVGAPLAMPDIEKLVNLDARSAARRVVLRWQLVNFKATEGGEAGIALDVLLRRAGGTASLVVGSPSQTAGAGVLTLTKSGGSTDGSSYALSLLNQSGNTVVVREGFVPLQQNDTQEFGNTRTIYYASKSSLVTVPTSSSGGSNVGNTAVVTEQSSINVGLDGKFGISVFDSELAELSYELSVTVLDSLRKQQSAIQYQEYPETSQRRARGRIRVQHGQTYVISTDTAESASFDRRGLLPGQAAVLGGNVSASQTNDQWLLLVTPIITNSAF</sequence>